<evidence type="ECO:0000256" key="2">
    <source>
        <dbReference type="ARBA" id="ARBA00022605"/>
    </source>
</evidence>
<keyword evidence="2 6" id="KW-0028">Amino-acid biosynthesis</keyword>
<protein>
    <recommendedName>
        <fullName evidence="6">Phospho-2-dehydro-3-deoxyheptonate aldolase</fullName>
        <ecNumber evidence="6">2.5.1.54</ecNumber>
    </recommendedName>
</protein>
<dbReference type="PANTHER" id="PTHR21225">
    <property type="entry name" value="PHOSPHO-2-DEHYDRO-3-DEOXYHEPTONATE ALDOLASE DAHP SYNTHETASE"/>
    <property type="match status" value="1"/>
</dbReference>
<keyword evidence="4 6" id="KW-0057">Aromatic amino acid biosynthesis</keyword>
<evidence type="ECO:0000256" key="3">
    <source>
        <dbReference type="ARBA" id="ARBA00022679"/>
    </source>
</evidence>
<feature type="domain" description="DAHP synthetase I/KDSA" evidence="7">
    <location>
        <begin position="56"/>
        <end position="355"/>
    </location>
</feature>
<dbReference type="GeneID" id="54559925"/>
<dbReference type="NCBIfam" id="TIGR00034">
    <property type="entry name" value="aroFGH"/>
    <property type="match status" value="1"/>
</dbReference>
<accession>A0A6A6CGZ7</accession>
<organism evidence="8 9">
    <name type="scientific">Zasmidium cellare ATCC 36951</name>
    <dbReference type="NCBI Taxonomy" id="1080233"/>
    <lineage>
        <taxon>Eukaryota</taxon>
        <taxon>Fungi</taxon>
        <taxon>Dikarya</taxon>
        <taxon>Ascomycota</taxon>
        <taxon>Pezizomycotina</taxon>
        <taxon>Dothideomycetes</taxon>
        <taxon>Dothideomycetidae</taxon>
        <taxon>Mycosphaerellales</taxon>
        <taxon>Mycosphaerellaceae</taxon>
        <taxon>Zasmidium</taxon>
    </lineage>
</organism>
<dbReference type="GO" id="GO:0005737">
    <property type="term" value="C:cytoplasm"/>
    <property type="evidence" value="ECO:0007669"/>
    <property type="project" value="TreeGrafter"/>
</dbReference>
<evidence type="ECO:0000313" key="9">
    <source>
        <dbReference type="Proteomes" id="UP000799537"/>
    </source>
</evidence>
<dbReference type="PANTHER" id="PTHR21225:SF18">
    <property type="entry name" value="PHOSPHO-2-DEHYDRO-3-DEOXYHEPTONATE ALDOLASE, PHENYLALANINE-INHIBITED"/>
    <property type="match status" value="1"/>
</dbReference>
<evidence type="ECO:0000256" key="1">
    <source>
        <dbReference type="ARBA" id="ARBA00007985"/>
    </source>
</evidence>
<dbReference type="InterPro" id="IPR013785">
    <property type="entry name" value="Aldolase_TIM"/>
</dbReference>
<keyword evidence="3 6" id="KW-0808">Transferase</keyword>
<evidence type="ECO:0000313" key="8">
    <source>
        <dbReference type="EMBL" id="KAF2166517.1"/>
    </source>
</evidence>
<dbReference type="RefSeq" id="XP_033667406.1">
    <property type="nucleotide sequence ID" value="XM_033806653.1"/>
</dbReference>
<proteinExistence type="inferred from homology"/>
<comment type="catalytic activity">
    <reaction evidence="5 6">
        <text>D-erythrose 4-phosphate + phosphoenolpyruvate + H2O = 7-phospho-2-dehydro-3-deoxy-D-arabino-heptonate + phosphate</text>
        <dbReference type="Rhea" id="RHEA:14717"/>
        <dbReference type="ChEBI" id="CHEBI:15377"/>
        <dbReference type="ChEBI" id="CHEBI:16897"/>
        <dbReference type="ChEBI" id="CHEBI:43474"/>
        <dbReference type="ChEBI" id="CHEBI:58394"/>
        <dbReference type="ChEBI" id="CHEBI:58702"/>
        <dbReference type="EC" id="2.5.1.54"/>
    </reaction>
</comment>
<dbReference type="GO" id="GO:0003849">
    <property type="term" value="F:3-deoxy-7-phosphoheptulonate synthase activity"/>
    <property type="evidence" value="ECO:0007669"/>
    <property type="project" value="UniProtKB-EC"/>
</dbReference>
<dbReference type="SUPFAM" id="SSF51569">
    <property type="entry name" value="Aldolase"/>
    <property type="match status" value="1"/>
</dbReference>
<evidence type="ECO:0000256" key="4">
    <source>
        <dbReference type="ARBA" id="ARBA00023141"/>
    </source>
</evidence>
<dbReference type="NCBIfam" id="NF009395">
    <property type="entry name" value="PRK12755.1"/>
    <property type="match status" value="1"/>
</dbReference>
<dbReference type="InterPro" id="IPR006219">
    <property type="entry name" value="DAHP_synth_1"/>
</dbReference>
<evidence type="ECO:0000256" key="5">
    <source>
        <dbReference type="ARBA" id="ARBA00047508"/>
    </source>
</evidence>
<dbReference type="FunFam" id="3.20.20.70:FF:000005">
    <property type="entry name" value="Phospho-2-dehydro-3-deoxyheptonate aldolase"/>
    <property type="match status" value="1"/>
</dbReference>
<dbReference type="EMBL" id="ML993596">
    <property type="protein sequence ID" value="KAF2166517.1"/>
    <property type="molecule type" value="Genomic_DNA"/>
</dbReference>
<dbReference type="Pfam" id="PF00793">
    <property type="entry name" value="DAHP_synth_1"/>
    <property type="match status" value="1"/>
</dbReference>
<dbReference type="InterPro" id="IPR006218">
    <property type="entry name" value="DAHP1/KDSA"/>
</dbReference>
<comment type="similarity">
    <text evidence="1 6">Belongs to the class-I DAHP synthase family.</text>
</comment>
<dbReference type="Proteomes" id="UP000799537">
    <property type="component" value="Unassembled WGS sequence"/>
</dbReference>
<dbReference type="EC" id="2.5.1.54" evidence="6"/>
<reference evidence="8" key="1">
    <citation type="journal article" date="2020" name="Stud. Mycol.">
        <title>101 Dothideomycetes genomes: a test case for predicting lifestyles and emergence of pathogens.</title>
        <authorList>
            <person name="Haridas S."/>
            <person name="Albert R."/>
            <person name="Binder M."/>
            <person name="Bloem J."/>
            <person name="Labutti K."/>
            <person name="Salamov A."/>
            <person name="Andreopoulos B."/>
            <person name="Baker S."/>
            <person name="Barry K."/>
            <person name="Bills G."/>
            <person name="Bluhm B."/>
            <person name="Cannon C."/>
            <person name="Castanera R."/>
            <person name="Culley D."/>
            <person name="Daum C."/>
            <person name="Ezra D."/>
            <person name="Gonzalez J."/>
            <person name="Henrissat B."/>
            <person name="Kuo A."/>
            <person name="Liang C."/>
            <person name="Lipzen A."/>
            <person name="Lutzoni F."/>
            <person name="Magnuson J."/>
            <person name="Mondo S."/>
            <person name="Nolan M."/>
            <person name="Ohm R."/>
            <person name="Pangilinan J."/>
            <person name="Park H.-J."/>
            <person name="Ramirez L."/>
            <person name="Alfaro M."/>
            <person name="Sun H."/>
            <person name="Tritt A."/>
            <person name="Yoshinaga Y."/>
            <person name="Zwiers L.-H."/>
            <person name="Turgeon B."/>
            <person name="Goodwin S."/>
            <person name="Spatafora J."/>
            <person name="Crous P."/>
            <person name="Grigoriev I."/>
        </authorList>
    </citation>
    <scope>NUCLEOTIDE SEQUENCE</scope>
    <source>
        <strain evidence="8">ATCC 36951</strain>
    </source>
</reference>
<sequence>MSTQFFMPNPAVGDRNGVEDWRIRGMTPLTPPDLLQHEIRQTDKSKDTVIQGRNEAADVVHGKDNNRRLMVVIGPCSIHDPQMALEYCDRLLELKKKYEDDLLIVMRSYLEKPRTTVGWKGLVNDPDLDNTFNINKGLRTARQMFLDLTSKGMPIASEMLDTISPQFTADLLSVGAVGARTTESQVHRELASGLSFPVGFKNGTDGTLGVAIDAIGAVKHPHHFLSVTKPGNVAIVGTAGNDDCFVILRGGNKGTNYDAKSIGEAKEQLVKKSLRPYLMVDCSHGNSLKDHKNQPKVAKALADQIRGGEDAIVGVMIESNINEGSQKMPKEGKSGLKYGVSITDACIGWEDTEVVLKELAEAVAARREKLGPVKEVNGVNGHT</sequence>
<dbReference type="AlphaFoldDB" id="A0A6A6CGZ7"/>
<dbReference type="PIRSF" id="PIRSF001361">
    <property type="entry name" value="DAHP_synthase"/>
    <property type="match status" value="1"/>
</dbReference>
<evidence type="ECO:0000256" key="6">
    <source>
        <dbReference type="PIRNR" id="PIRNR001361"/>
    </source>
</evidence>
<dbReference type="GO" id="GO:0009073">
    <property type="term" value="P:aromatic amino acid family biosynthetic process"/>
    <property type="evidence" value="ECO:0007669"/>
    <property type="project" value="UniProtKB-KW"/>
</dbReference>
<dbReference type="Gene3D" id="3.20.20.70">
    <property type="entry name" value="Aldolase class I"/>
    <property type="match status" value="1"/>
</dbReference>
<dbReference type="GO" id="GO:0008652">
    <property type="term" value="P:amino acid biosynthetic process"/>
    <property type="evidence" value="ECO:0007669"/>
    <property type="project" value="UniProtKB-KW"/>
</dbReference>
<keyword evidence="9" id="KW-1185">Reference proteome</keyword>
<evidence type="ECO:0000259" key="7">
    <source>
        <dbReference type="Pfam" id="PF00793"/>
    </source>
</evidence>
<dbReference type="OrthoDB" id="4699125at2759"/>
<name>A0A6A6CGZ7_ZASCE</name>
<gene>
    <name evidence="8" type="ORF">M409DRAFT_23155</name>
</gene>